<feature type="signal peptide" evidence="3">
    <location>
        <begin position="1"/>
        <end position="25"/>
    </location>
</feature>
<evidence type="ECO:0000256" key="3">
    <source>
        <dbReference type="SAM" id="SignalP"/>
    </source>
</evidence>
<gene>
    <name evidence="5" type="ORF">ACJMK2_020252</name>
</gene>
<feature type="domain" description="Target of Nesh-SH3/FNDC1 C-terminal" evidence="4">
    <location>
        <begin position="617"/>
        <end position="740"/>
    </location>
</feature>
<evidence type="ECO:0000259" key="4">
    <source>
        <dbReference type="Pfam" id="PF21731"/>
    </source>
</evidence>
<keyword evidence="3" id="KW-0732">Signal</keyword>
<evidence type="ECO:0000256" key="2">
    <source>
        <dbReference type="SAM" id="MobiDB-lite"/>
    </source>
</evidence>
<protein>
    <recommendedName>
        <fullName evidence="4">Target of Nesh-SH3/FNDC1 C-terminal domain-containing protein</fullName>
    </recommendedName>
</protein>
<dbReference type="Pfam" id="PF21731">
    <property type="entry name" value="TARSH_C"/>
    <property type="match status" value="1"/>
</dbReference>
<name>A0ABD3U0P4_SINWO</name>
<dbReference type="Proteomes" id="UP001634394">
    <property type="component" value="Unassembled WGS sequence"/>
</dbReference>
<dbReference type="AlphaFoldDB" id="A0ABD3U0P4"/>
<feature type="chain" id="PRO_5044740941" description="Target of Nesh-SH3/FNDC1 C-terminal domain-containing protein" evidence="3">
    <location>
        <begin position="26"/>
        <end position="740"/>
    </location>
</feature>
<dbReference type="PANTHER" id="PTHR23197:SF11">
    <property type="entry name" value="RE03558P"/>
    <property type="match status" value="1"/>
</dbReference>
<feature type="compositionally biased region" description="Polar residues" evidence="2">
    <location>
        <begin position="120"/>
        <end position="133"/>
    </location>
</feature>
<feature type="compositionally biased region" description="Basic residues" evidence="2">
    <location>
        <begin position="218"/>
        <end position="235"/>
    </location>
</feature>
<evidence type="ECO:0000313" key="5">
    <source>
        <dbReference type="EMBL" id="KAL3842213.1"/>
    </source>
</evidence>
<evidence type="ECO:0000256" key="1">
    <source>
        <dbReference type="SAM" id="Coils"/>
    </source>
</evidence>
<dbReference type="PANTHER" id="PTHR23197">
    <property type="entry name" value="TARSH-RELATED FIBRONECTIN DOMAIN-CONTAINING"/>
    <property type="match status" value="1"/>
</dbReference>
<keyword evidence="1" id="KW-0175">Coiled coil</keyword>
<organism evidence="5 6">
    <name type="scientific">Sinanodonta woodiana</name>
    <name type="common">Chinese pond mussel</name>
    <name type="synonym">Anodonta woodiana</name>
    <dbReference type="NCBI Taxonomy" id="1069815"/>
    <lineage>
        <taxon>Eukaryota</taxon>
        <taxon>Metazoa</taxon>
        <taxon>Spiralia</taxon>
        <taxon>Lophotrochozoa</taxon>
        <taxon>Mollusca</taxon>
        <taxon>Bivalvia</taxon>
        <taxon>Autobranchia</taxon>
        <taxon>Heteroconchia</taxon>
        <taxon>Palaeoheterodonta</taxon>
        <taxon>Unionida</taxon>
        <taxon>Unionoidea</taxon>
        <taxon>Unionidae</taxon>
        <taxon>Unioninae</taxon>
        <taxon>Sinanodonta</taxon>
    </lineage>
</organism>
<feature type="region of interest" description="Disordered" evidence="2">
    <location>
        <begin position="116"/>
        <end position="135"/>
    </location>
</feature>
<evidence type="ECO:0000313" key="6">
    <source>
        <dbReference type="Proteomes" id="UP001634394"/>
    </source>
</evidence>
<feature type="coiled-coil region" evidence="1">
    <location>
        <begin position="53"/>
        <end position="107"/>
    </location>
</feature>
<feature type="coiled-coil region" evidence="1">
    <location>
        <begin position="325"/>
        <end position="359"/>
    </location>
</feature>
<feature type="region of interest" description="Disordered" evidence="2">
    <location>
        <begin position="193"/>
        <end position="312"/>
    </location>
</feature>
<reference evidence="5 6" key="1">
    <citation type="submission" date="2024-11" db="EMBL/GenBank/DDBJ databases">
        <title>Chromosome-level genome assembly of the freshwater bivalve Anodonta woodiana.</title>
        <authorList>
            <person name="Chen X."/>
        </authorList>
    </citation>
    <scope>NUCLEOTIDE SEQUENCE [LARGE SCALE GENOMIC DNA]</scope>
    <source>
        <strain evidence="5">MN2024</strain>
        <tissue evidence="5">Gills</tissue>
    </source>
</reference>
<comment type="caution">
    <text evidence="5">The sequence shown here is derived from an EMBL/GenBank/DDBJ whole genome shotgun (WGS) entry which is preliminary data.</text>
</comment>
<dbReference type="InterPro" id="IPR049109">
    <property type="entry name" value="TARSH/FNDC1_C"/>
</dbReference>
<dbReference type="EMBL" id="JBJQND010000017">
    <property type="protein sequence ID" value="KAL3842213.1"/>
    <property type="molecule type" value="Genomic_DNA"/>
</dbReference>
<proteinExistence type="predicted"/>
<sequence length="740" mass="85859">MKLEKMHVFYCSLLLSISLFSTSSGAESGNSDETCVLNIVVPKTAITASCGTSATFERKFSVMENQISQLERDLRNTQMRSLYAFSRDNLKDRINAIEQRLQHTDVLKGDLSQVKHGQLPSRNADNGQSTAGDQPNEFEDILKDRFHHYLHPLIRKELETLKEEIKKEIWDNMLQAIRNNKIPVKSRQDKLLEDNKEPPFNDSSKINHFPNDIDKHGQNHHNQNHSYHWHHRHHRQDSIQSETADVQNHKKDDVDNTFPLGNDFPDTDQNQQYNLQKDWDSGHPRSAIYHPRAHQTPERNQAQDQSKQETPKDNQILETLKSDMINLIDSRIQQLKESVKVYREEIDKKVDELSKASENRTSLLENRMQQFEGLFQNAHTSLLKRMNTNTQQLQDFRASVQTMQNNSEFQRTMRETIDLWESSLMTKFTSVTSSVKSDIQDLTKKYERVQHYQVDLEHTMQFNQNQTMAYMNTIKNNLTKLLEFVHEVRNNLNDLKNETSFNLTKLASTSNIGKGHSEIIGEGINLRYTMDRVKNLENSIASTQENVDGLEVKHSIDISKLVATMLVLQTNVSEIQISQMTQNEKMDVIRNAVENVTKSVHYIQLDLLELQISDQKWTEFNFEYDYQHSDCYGNKYVKKTNYELGKIVGVVLCSPEKYKILLGESLREPFRDIGDTRRMGEDHCEFVGARNEARAKVGRIAQQKRILGYKRSDWGEVPRLGIVSFINPIPAWYECGLTIP</sequence>
<keyword evidence="6" id="KW-1185">Reference proteome</keyword>
<accession>A0ABD3U0P4</accession>